<proteinExistence type="predicted"/>
<dbReference type="EMBL" id="QCYK01000004">
    <property type="protein sequence ID" value="PUZ21815.1"/>
    <property type="molecule type" value="Genomic_DNA"/>
</dbReference>
<feature type="region of interest" description="Disordered" evidence="1">
    <location>
        <begin position="63"/>
        <end position="93"/>
    </location>
</feature>
<feature type="compositionally biased region" description="Basic and acidic residues" evidence="1">
    <location>
        <begin position="83"/>
        <end position="93"/>
    </location>
</feature>
<accession>A0A2T7BBP4</accession>
<feature type="compositionally biased region" description="Polar residues" evidence="1">
    <location>
        <begin position="71"/>
        <end position="82"/>
    </location>
</feature>
<evidence type="ECO:0000256" key="1">
    <source>
        <dbReference type="SAM" id="MobiDB-lite"/>
    </source>
</evidence>
<reference evidence="3 4" key="1">
    <citation type="submission" date="2018-04" db="EMBL/GenBank/DDBJ databases">
        <title>Chitinophaga fuyangensis sp. nov., isolated from soil in a chemical factory.</title>
        <authorList>
            <person name="Chen K."/>
        </authorList>
    </citation>
    <scope>NUCLEOTIDE SEQUENCE [LARGE SCALE GENOMIC DNA]</scope>
    <source>
        <strain evidence="3 4">LY-1</strain>
    </source>
</reference>
<feature type="transmembrane region" description="Helical" evidence="2">
    <location>
        <begin position="43"/>
        <end position="60"/>
    </location>
</feature>
<keyword evidence="2" id="KW-0472">Membrane</keyword>
<dbReference type="AlphaFoldDB" id="A0A2T7BBP4"/>
<feature type="transmembrane region" description="Helical" evidence="2">
    <location>
        <begin position="12"/>
        <end position="31"/>
    </location>
</feature>
<protein>
    <submittedName>
        <fullName evidence="3">Uncharacterized protein</fullName>
    </submittedName>
</protein>
<sequence>MDDHFLPTYKIITWTTAAVLLYIFCITFIPIPKDNVRFADTAEGFLLGSVVGAGFAWLVGGTPGAKKGSPAGSTATDLNATQTEKEDGNSQVG</sequence>
<organism evidence="3 4">
    <name type="scientific">Chitinophaga parva</name>
    <dbReference type="NCBI Taxonomy" id="2169414"/>
    <lineage>
        <taxon>Bacteria</taxon>
        <taxon>Pseudomonadati</taxon>
        <taxon>Bacteroidota</taxon>
        <taxon>Chitinophagia</taxon>
        <taxon>Chitinophagales</taxon>
        <taxon>Chitinophagaceae</taxon>
        <taxon>Chitinophaga</taxon>
    </lineage>
</organism>
<evidence type="ECO:0000313" key="3">
    <source>
        <dbReference type="EMBL" id="PUZ21815.1"/>
    </source>
</evidence>
<keyword evidence="2" id="KW-0812">Transmembrane</keyword>
<gene>
    <name evidence="3" type="ORF">DCC81_24825</name>
</gene>
<dbReference type="OrthoDB" id="1122879at2"/>
<keyword evidence="2" id="KW-1133">Transmembrane helix</keyword>
<dbReference type="Proteomes" id="UP000244450">
    <property type="component" value="Unassembled WGS sequence"/>
</dbReference>
<comment type="caution">
    <text evidence="3">The sequence shown here is derived from an EMBL/GenBank/DDBJ whole genome shotgun (WGS) entry which is preliminary data.</text>
</comment>
<name>A0A2T7BBP4_9BACT</name>
<evidence type="ECO:0000256" key="2">
    <source>
        <dbReference type="SAM" id="Phobius"/>
    </source>
</evidence>
<evidence type="ECO:0000313" key="4">
    <source>
        <dbReference type="Proteomes" id="UP000244450"/>
    </source>
</evidence>
<keyword evidence="4" id="KW-1185">Reference proteome</keyword>
<dbReference type="RefSeq" id="WP_108689463.1">
    <property type="nucleotide sequence ID" value="NZ_QCYK01000004.1"/>
</dbReference>